<proteinExistence type="predicted"/>
<dbReference type="AlphaFoldDB" id="A0AA40E9Y9"/>
<sequence>MYYHRIQRSSVKKCLHRTNLTRIQHGVEARKATYSAHTPTNLPEPTMSTGQQKPILVDIAERIKCPIQAPVHSWSRLFLRASTVSLRVFSPHSWDLTIAAGLSSPTSAGRFALEHWSSTGAKNSGLTVRICS</sequence>
<dbReference type="GeneID" id="85318042"/>
<dbReference type="RefSeq" id="XP_060302726.1">
    <property type="nucleotide sequence ID" value="XM_060434772.1"/>
</dbReference>
<organism evidence="1 2">
    <name type="scientific">Lasiosphaeria miniovina</name>
    <dbReference type="NCBI Taxonomy" id="1954250"/>
    <lineage>
        <taxon>Eukaryota</taxon>
        <taxon>Fungi</taxon>
        <taxon>Dikarya</taxon>
        <taxon>Ascomycota</taxon>
        <taxon>Pezizomycotina</taxon>
        <taxon>Sordariomycetes</taxon>
        <taxon>Sordariomycetidae</taxon>
        <taxon>Sordariales</taxon>
        <taxon>Lasiosphaeriaceae</taxon>
        <taxon>Lasiosphaeria</taxon>
    </lineage>
</organism>
<dbReference type="Proteomes" id="UP001172101">
    <property type="component" value="Unassembled WGS sequence"/>
</dbReference>
<name>A0AA40E9Y9_9PEZI</name>
<dbReference type="EMBL" id="JAUIRO010000001">
    <property type="protein sequence ID" value="KAK0733849.1"/>
    <property type="molecule type" value="Genomic_DNA"/>
</dbReference>
<accession>A0AA40E9Y9</accession>
<keyword evidence="2" id="KW-1185">Reference proteome</keyword>
<reference evidence="1" key="1">
    <citation type="submission" date="2023-06" db="EMBL/GenBank/DDBJ databases">
        <title>Genome-scale phylogeny and comparative genomics of the fungal order Sordariales.</title>
        <authorList>
            <consortium name="Lawrence Berkeley National Laboratory"/>
            <person name="Hensen N."/>
            <person name="Bonometti L."/>
            <person name="Westerberg I."/>
            <person name="Brannstrom I.O."/>
            <person name="Guillou S."/>
            <person name="Cros-Aarteil S."/>
            <person name="Calhoun S."/>
            <person name="Haridas S."/>
            <person name="Kuo A."/>
            <person name="Mondo S."/>
            <person name="Pangilinan J."/>
            <person name="Riley R."/>
            <person name="LaButti K."/>
            <person name="Andreopoulos B."/>
            <person name="Lipzen A."/>
            <person name="Chen C."/>
            <person name="Yanf M."/>
            <person name="Daum C."/>
            <person name="Ng V."/>
            <person name="Clum A."/>
            <person name="Steindorff A."/>
            <person name="Ohm R."/>
            <person name="Martin F."/>
            <person name="Silar P."/>
            <person name="Natvig D."/>
            <person name="Lalanne C."/>
            <person name="Gautier V."/>
            <person name="Ament-velasquez S.L."/>
            <person name="Kruys A."/>
            <person name="Hutchinson M.I."/>
            <person name="Powell A.J."/>
            <person name="Barry K."/>
            <person name="Miller A.N."/>
            <person name="Grigoriev I.V."/>
            <person name="Debuchy R."/>
            <person name="Gladieux P."/>
            <person name="Thoren M.H."/>
            <person name="Johannesson H."/>
        </authorList>
    </citation>
    <scope>NUCLEOTIDE SEQUENCE</scope>
    <source>
        <strain evidence="1">SMH2392-1A</strain>
    </source>
</reference>
<protein>
    <submittedName>
        <fullName evidence="1">Uncharacterized protein</fullName>
    </submittedName>
</protein>
<comment type="caution">
    <text evidence="1">The sequence shown here is derived from an EMBL/GenBank/DDBJ whole genome shotgun (WGS) entry which is preliminary data.</text>
</comment>
<evidence type="ECO:0000313" key="1">
    <source>
        <dbReference type="EMBL" id="KAK0733849.1"/>
    </source>
</evidence>
<gene>
    <name evidence="1" type="ORF">B0T26DRAFT_39392</name>
</gene>
<evidence type="ECO:0000313" key="2">
    <source>
        <dbReference type="Proteomes" id="UP001172101"/>
    </source>
</evidence>